<gene>
    <name evidence="2" type="ORF">ACFSB2_17540</name>
</gene>
<accession>A0ABW4JLZ4</accession>
<dbReference type="Proteomes" id="UP001597079">
    <property type="component" value="Unassembled WGS sequence"/>
</dbReference>
<dbReference type="InterPro" id="IPR017853">
    <property type="entry name" value="GH"/>
</dbReference>
<feature type="chain" id="PRO_5047148062" description="Glycosyl hydrolase" evidence="1">
    <location>
        <begin position="24"/>
        <end position="457"/>
    </location>
</feature>
<dbReference type="SUPFAM" id="SSF51445">
    <property type="entry name" value="(Trans)glycosidases"/>
    <property type="match status" value="1"/>
</dbReference>
<comment type="caution">
    <text evidence="2">The sequence shown here is derived from an EMBL/GenBank/DDBJ whole genome shotgun (WGS) entry which is preliminary data.</text>
</comment>
<sequence length="457" mass="49338">MKKHVKRCVSIFAVSSIASQVMAVVPVFADTSGNAHHPETGTTAVKVSDFLNSLGVNTHIGQGVDNASQTATALNYLGIHHTREDANPDYVQDWIQLHKQSGDTIDLLADGGASVSSNIEIADQLRKAGALLDVEGPNEPNNQPVTYDGQTSNSSTFLPVAYFQRDLYSAVHSDPLLKGIPVFASSEAGGSEPDNVGLQYLTIPNGANTLMPAGTKYADYANTHTYVMGHVGSLIDNMAWNASDPTLNSSWDGLYVEYGQTWNGGFSGYSDQQLKTLPRVMTETGWNTQGSGSLSEAQQGDVLMDVYLSNFARGWKYTFLYMLRDDPVQGYWGLVDTNYQPKPSGVDMHNLTTILADKGTKGQAGSKKAPGQLDYSIPNEPSTVHDLLMQKSNGEFYLAVWDEQASGSSSVTVNLAKASNDVEIYNPTTGTSPVQTLHHTKAIDLTLSGYEPLIIKL</sequence>
<keyword evidence="3" id="KW-1185">Reference proteome</keyword>
<evidence type="ECO:0008006" key="4">
    <source>
        <dbReference type="Google" id="ProtNLM"/>
    </source>
</evidence>
<evidence type="ECO:0000256" key="1">
    <source>
        <dbReference type="SAM" id="SignalP"/>
    </source>
</evidence>
<reference evidence="3" key="1">
    <citation type="journal article" date="2019" name="Int. J. Syst. Evol. Microbiol.">
        <title>The Global Catalogue of Microorganisms (GCM) 10K type strain sequencing project: providing services to taxonomists for standard genome sequencing and annotation.</title>
        <authorList>
            <consortium name="The Broad Institute Genomics Platform"/>
            <consortium name="The Broad Institute Genome Sequencing Center for Infectious Disease"/>
            <person name="Wu L."/>
            <person name="Ma J."/>
        </authorList>
    </citation>
    <scope>NUCLEOTIDE SEQUENCE [LARGE SCALE GENOMIC DNA]</scope>
    <source>
        <strain evidence="3">CGMCC 1.12286</strain>
    </source>
</reference>
<keyword evidence="1" id="KW-0732">Signal</keyword>
<evidence type="ECO:0000313" key="2">
    <source>
        <dbReference type="EMBL" id="MFD1676505.1"/>
    </source>
</evidence>
<name>A0ABW4JLZ4_9BACL</name>
<dbReference type="RefSeq" id="WP_377944408.1">
    <property type="nucleotide sequence ID" value="NZ_JBHUCX010000067.1"/>
</dbReference>
<dbReference type="Gene3D" id="3.20.20.80">
    <property type="entry name" value="Glycosidases"/>
    <property type="match status" value="1"/>
</dbReference>
<dbReference type="EMBL" id="JBHUCX010000067">
    <property type="protein sequence ID" value="MFD1676505.1"/>
    <property type="molecule type" value="Genomic_DNA"/>
</dbReference>
<organism evidence="2 3">
    <name type="scientific">Alicyclobacillus fodiniaquatilis</name>
    <dbReference type="NCBI Taxonomy" id="1661150"/>
    <lineage>
        <taxon>Bacteria</taxon>
        <taxon>Bacillati</taxon>
        <taxon>Bacillota</taxon>
        <taxon>Bacilli</taxon>
        <taxon>Bacillales</taxon>
        <taxon>Alicyclobacillaceae</taxon>
        <taxon>Alicyclobacillus</taxon>
    </lineage>
</organism>
<protein>
    <recommendedName>
        <fullName evidence="4">Glycosyl hydrolase</fullName>
    </recommendedName>
</protein>
<feature type="signal peptide" evidence="1">
    <location>
        <begin position="1"/>
        <end position="23"/>
    </location>
</feature>
<evidence type="ECO:0000313" key="3">
    <source>
        <dbReference type="Proteomes" id="UP001597079"/>
    </source>
</evidence>
<proteinExistence type="predicted"/>